<keyword evidence="3 7" id="KW-0694">RNA-binding</keyword>
<dbReference type="PANTHER" id="PTHR33280">
    <property type="entry name" value="50S RIBOSOMAL PROTEIN L31, CHLOROPLASTIC"/>
    <property type="match status" value="1"/>
</dbReference>
<keyword evidence="7" id="KW-0479">Metal-binding</keyword>
<proteinExistence type="inferred from homology"/>
<sequence length="78" mass="8851">MKKDIHPKYYDKAKITCACGNVFEVGSTIESIKVDICSKCHPFYTGKQKLIDKAGRVEKFQTKVAKATKLKKKTAKKR</sequence>
<dbReference type="InterPro" id="IPR042105">
    <property type="entry name" value="Ribosomal_bL31_sf"/>
</dbReference>
<comment type="function">
    <text evidence="7">Binds the 23S rRNA.</text>
</comment>
<dbReference type="GO" id="GO:0006412">
    <property type="term" value="P:translation"/>
    <property type="evidence" value="ECO:0007669"/>
    <property type="project" value="UniProtKB-UniRule"/>
</dbReference>
<comment type="similarity">
    <text evidence="1 7">Belongs to the bacterial ribosomal protein bL31 family. Type A subfamily.</text>
</comment>
<dbReference type="GO" id="GO:0003735">
    <property type="term" value="F:structural constituent of ribosome"/>
    <property type="evidence" value="ECO:0007669"/>
    <property type="project" value="InterPro"/>
</dbReference>
<comment type="caution">
    <text evidence="8">The sequence shown here is derived from an EMBL/GenBank/DDBJ whole genome shotgun (WGS) entry which is preliminary data.</text>
</comment>
<evidence type="ECO:0000256" key="2">
    <source>
        <dbReference type="ARBA" id="ARBA00022730"/>
    </source>
</evidence>
<reference evidence="8 9" key="1">
    <citation type="submission" date="2018-06" db="EMBL/GenBank/DDBJ databases">
        <title>Extensive metabolic versatility and redundancy in microbially diverse, dynamic hydrothermal sediments.</title>
        <authorList>
            <person name="Dombrowski N."/>
            <person name="Teske A."/>
            <person name="Baker B.J."/>
        </authorList>
    </citation>
    <scope>NUCLEOTIDE SEQUENCE [LARGE SCALE GENOMIC DNA]</scope>
    <source>
        <strain evidence="8">B79_G16</strain>
    </source>
</reference>
<dbReference type="PANTHER" id="PTHR33280:SF1">
    <property type="entry name" value="LARGE RIBOSOMAL SUBUNIT PROTEIN BL31C"/>
    <property type="match status" value="1"/>
</dbReference>
<dbReference type="GO" id="GO:0019843">
    <property type="term" value="F:rRNA binding"/>
    <property type="evidence" value="ECO:0007669"/>
    <property type="project" value="UniProtKB-KW"/>
</dbReference>
<gene>
    <name evidence="7" type="primary">rpmE</name>
    <name evidence="8" type="ORF">DRH29_02335</name>
</gene>
<organism evidence="8 9">
    <name type="scientific">candidate division Kazan bacterium</name>
    <dbReference type="NCBI Taxonomy" id="2202143"/>
    <lineage>
        <taxon>Bacteria</taxon>
        <taxon>Bacteria division Kazan-3B-28</taxon>
    </lineage>
</organism>
<keyword evidence="7" id="KW-0862">Zinc</keyword>
<feature type="binding site" evidence="7">
    <location>
        <position position="40"/>
    </location>
    <ligand>
        <name>Zn(2+)</name>
        <dbReference type="ChEBI" id="CHEBI:29105"/>
    </ligand>
</feature>
<dbReference type="Gene3D" id="4.10.830.30">
    <property type="entry name" value="Ribosomal protein L31"/>
    <property type="match status" value="1"/>
</dbReference>
<dbReference type="InterPro" id="IPR027491">
    <property type="entry name" value="Ribosomal_bL31_A"/>
</dbReference>
<comment type="subunit">
    <text evidence="7">Part of the 50S ribosomal subunit.</text>
</comment>
<evidence type="ECO:0000256" key="4">
    <source>
        <dbReference type="ARBA" id="ARBA00022980"/>
    </source>
</evidence>
<dbReference type="Pfam" id="PF01197">
    <property type="entry name" value="Ribosomal_L31"/>
    <property type="match status" value="1"/>
</dbReference>
<keyword evidence="5 7" id="KW-0687">Ribonucleoprotein</keyword>
<dbReference type="InterPro" id="IPR034704">
    <property type="entry name" value="Ribosomal_bL28/bL31-like_sf"/>
</dbReference>
<dbReference type="NCBIfam" id="NF000612">
    <property type="entry name" value="PRK00019.1"/>
    <property type="match status" value="1"/>
</dbReference>
<dbReference type="NCBIfam" id="NF001809">
    <property type="entry name" value="PRK00528.1"/>
    <property type="match status" value="1"/>
</dbReference>
<feature type="binding site" evidence="7">
    <location>
        <position position="19"/>
    </location>
    <ligand>
        <name>Zn(2+)</name>
        <dbReference type="ChEBI" id="CHEBI:29105"/>
    </ligand>
</feature>
<dbReference type="GO" id="GO:0046872">
    <property type="term" value="F:metal ion binding"/>
    <property type="evidence" value="ECO:0007669"/>
    <property type="project" value="UniProtKB-KW"/>
</dbReference>
<dbReference type="GO" id="GO:1990904">
    <property type="term" value="C:ribonucleoprotein complex"/>
    <property type="evidence" value="ECO:0007669"/>
    <property type="project" value="UniProtKB-KW"/>
</dbReference>
<feature type="binding site" evidence="7">
    <location>
        <position position="37"/>
    </location>
    <ligand>
        <name>Zn(2+)</name>
        <dbReference type="ChEBI" id="CHEBI:29105"/>
    </ligand>
</feature>
<dbReference type="NCBIfam" id="TIGR00105">
    <property type="entry name" value="L31"/>
    <property type="match status" value="1"/>
</dbReference>
<protein>
    <recommendedName>
        <fullName evidence="6 7">Large ribosomal subunit protein bL31</fullName>
    </recommendedName>
</protein>
<dbReference type="GO" id="GO:0005840">
    <property type="term" value="C:ribosome"/>
    <property type="evidence" value="ECO:0007669"/>
    <property type="project" value="UniProtKB-KW"/>
</dbReference>
<dbReference type="PROSITE" id="PS01143">
    <property type="entry name" value="RIBOSOMAL_L31"/>
    <property type="match status" value="1"/>
</dbReference>
<evidence type="ECO:0000256" key="5">
    <source>
        <dbReference type="ARBA" id="ARBA00023274"/>
    </source>
</evidence>
<dbReference type="HAMAP" id="MF_00501">
    <property type="entry name" value="Ribosomal_bL31_1"/>
    <property type="match status" value="1"/>
</dbReference>
<evidence type="ECO:0000256" key="6">
    <source>
        <dbReference type="ARBA" id="ARBA00035687"/>
    </source>
</evidence>
<comment type="cofactor">
    <cofactor evidence="7">
        <name>Zn(2+)</name>
        <dbReference type="ChEBI" id="CHEBI:29105"/>
    </cofactor>
    <text evidence="7">Binds 1 zinc ion per subunit.</text>
</comment>
<dbReference type="AlphaFoldDB" id="A0A420ZCM8"/>
<dbReference type="SUPFAM" id="SSF143800">
    <property type="entry name" value="L28p-like"/>
    <property type="match status" value="1"/>
</dbReference>
<dbReference type="EMBL" id="QMNG01000006">
    <property type="protein sequence ID" value="RLC37305.1"/>
    <property type="molecule type" value="Genomic_DNA"/>
</dbReference>
<name>A0A420ZCM8_UNCK3</name>
<evidence type="ECO:0000313" key="9">
    <source>
        <dbReference type="Proteomes" id="UP000281261"/>
    </source>
</evidence>
<evidence type="ECO:0000256" key="7">
    <source>
        <dbReference type="HAMAP-Rule" id="MF_00501"/>
    </source>
</evidence>
<evidence type="ECO:0000256" key="3">
    <source>
        <dbReference type="ARBA" id="ARBA00022884"/>
    </source>
</evidence>
<dbReference type="InterPro" id="IPR002150">
    <property type="entry name" value="Ribosomal_bL31"/>
</dbReference>
<keyword evidence="4 7" id="KW-0689">Ribosomal protein</keyword>
<evidence type="ECO:0000313" key="8">
    <source>
        <dbReference type="EMBL" id="RLC37305.1"/>
    </source>
</evidence>
<keyword evidence="2 7" id="KW-0699">rRNA-binding</keyword>
<dbReference type="PRINTS" id="PR01249">
    <property type="entry name" value="RIBOSOMALL31"/>
</dbReference>
<evidence type="ECO:0000256" key="1">
    <source>
        <dbReference type="ARBA" id="ARBA00009296"/>
    </source>
</evidence>
<accession>A0A420ZCM8</accession>
<feature type="binding site" evidence="7">
    <location>
        <position position="17"/>
    </location>
    <ligand>
        <name>Zn(2+)</name>
        <dbReference type="ChEBI" id="CHEBI:29105"/>
    </ligand>
</feature>
<dbReference type="Proteomes" id="UP000281261">
    <property type="component" value="Unassembled WGS sequence"/>
</dbReference>